<sequence length="245" mass="24969">MFRSTAAITVATVAAAVLCSGCFSSVVPLTGKSGTADPTSSAAASRSDISSPPQSGTAGPPPGVTGGTGGADYLPRPAEDGPDDIAPGDVHKVRPGELVHGVGVDIAIDSASLSRDPSGTVAIIKGKVRNTQGGLVGEECGTAPIVFIRDDGGYVNSPVVKFDEIPDPTAERGGDPAAQLEDIGALLGDLTCPEKWRVGTVTEQTWEIPILAGGKPVLFGFYNPSAIDATMTPKPTWVSLESFLR</sequence>
<feature type="signal peptide" evidence="2">
    <location>
        <begin position="1"/>
        <end position="24"/>
    </location>
</feature>
<organism evidence="3 4">
    <name type="scientific">Corynebacterium meridianum</name>
    <dbReference type="NCBI Taxonomy" id="2765363"/>
    <lineage>
        <taxon>Bacteria</taxon>
        <taxon>Bacillati</taxon>
        <taxon>Actinomycetota</taxon>
        <taxon>Actinomycetes</taxon>
        <taxon>Mycobacteriales</taxon>
        <taxon>Corynebacteriaceae</taxon>
        <taxon>Corynebacterium</taxon>
    </lineage>
</organism>
<evidence type="ECO:0000313" key="4">
    <source>
        <dbReference type="Proteomes" id="UP000645966"/>
    </source>
</evidence>
<dbReference type="Proteomes" id="UP000645966">
    <property type="component" value="Unassembled WGS sequence"/>
</dbReference>
<dbReference type="RefSeq" id="WP_198737937.1">
    <property type="nucleotide sequence ID" value="NZ_JAEIOS010000011.1"/>
</dbReference>
<evidence type="ECO:0000256" key="1">
    <source>
        <dbReference type="SAM" id="MobiDB-lite"/>
    </source>
</evidence>
<reference evidence="3" key="1">
    <citation type="submission" date="2020-12" db="EMBL/GenBank/DDBJ databases">
        <title>Genome public.</title>
        <authorList>
            <person name="Sun Q."/>
        </authorList>
    </citation>
    <scope>NUCLEOTIDE SEQUENCE</scope>
    <source>
        <strain evidence="3">CCM 8863</strain>
    </source>
</reference>
<feature type="region of interest" description="Disordered" evidence="1">
    <location>
        <begin position="30"/>
        <end position="94"/>
    </location>
</feature>
<dbReference type="AlphaFoldDB" id="A0A934HYF1"/>
<gene>
    <name evidence="3" type="ORF">JDV75_03895</name>
</gene>
<evidence type="ECO:0008006" key="5">
    <source>
        <dbReference type="Google" id="ProtNLM"/>
    </source>
</evidence>
<comment type="caution">
    <text evidence="3">The sequence shown here is derived from an EMBL/GenBank/DDBJ whole genome shotgun (WGS) entry which is preliminary data.</text>
</comment>
<keyword evidence="2" id="KW-0732">Signal</keyword>
<feature type="chain" id="PRO_5038427851" description="Secreted protein" evidence="2">
    <location>
        <begin position="25"/>
        <end position="245"/>
    </location>
</feature>
<evidence type="ECO:0000256" key="2">
    <source>
        <dbReference type="SAM" id="SignalP"/>
    </source>
</evidence>
<evidence type="ECO:0000313" key="3">
    <source>
        <dbReference type="EMBL" id="MBI8988902.1"/>
    </source>
</evidence>
<keyword evidence="4" id="KW-1185">Reference proteome</keyword>
<name>A0A934HYF1_9CORY</name>
<dbReference type="EMBL" id="JAEIOS010000011">
    <property type="protein sequence ID" value="MBI8988902.1"/>
    <property type="molecule type" value="Genomic_DNA"/>
</dbReference>
<accession>A0A934HYF1</accession>
<proteinExistence type="predicted"/>
<feature type="compositionally biased region" description="Low complexity" evidence="1">
    <location>
        <begin position="40"/>
        <end position="51"/>
    </location>
</feature>
<protein>
    <recommendedName>
        <fullName evidence="5">Secreted protein</fullName>
    </recommendedName>
</protein>